<accession>F8FGR9</accession>
<evidence type="ECO:0000313" key="3">
    <source>
        <dbReference type="Proteomes" id="UP000006620"/>
    </source>
</evidence>
<dbReference type="Pfam" id="PF01261">
    <property type="entry name" value="AP_endonuc_2"/>
    <property type="match status" value="1"/>
</dbReference>
<reference evidence="2 3" key="2">
    <citation type="journal article" date="2013" name="Genome Announc.">
        <title>Genome Sequence of Growth-Improving Paenibacillus mucilaginosus Strain KNP414.</title>
        <authorList>
            <person name="Lu J.J."/>
            <person name="Wang J.F."/>
            <person name="Hu X.F."/>
        </authorList>
    </citation>
    <scope>NUCLEOTIDE SEQUENCE [LARGE SCALE GENOMIC DNA]</scope>
    <source>
        <strain evidence="2 3">KNP414</strain>
    </source>
</reference>
<dbReference type="Gene3D" id="3.20.20.150">
    <property type="entry name" value="Divalent-metal-dependent TIM barrel enzymes"/>
    <property type="match status" value="1"/>
</dbReference>
<dbReference type="InterPro" id="IPR050312">
    <property type="entry name" value="IolE/XylAMocC-like"/>
</dbReference>
<dbReference type="HOGENOM" id="CLU_050006_6_1_9"/>
<evidence type="ECO:0000313" key="2">
    <source>
        <dbReference type="EMBL" id="AEI45446.1"/>
    </source>
</evidence>
<dbReference type="KEGG" id="pms:KNP414_06934"/>
<evidence type="ECO:0000259" key="1">
    <source>
        <dbReference type="Pfam" id="PF01261"/>
    </source>
</evidence>
<keyword evidence="2" id="KW-0540">Nuclease</keyword>
<keyword evidence="2" id="KW-0255">Endonuclease</keyword>
<dbReference type="PANTHER" id="PTHR12110:SF53">
    <property type="entry name" value="BLR5974 PROTEIN"/>
    <property type="match status" value="1"/>
</dbReference>
<dbReference type="InterPro" id="IPR013022">
    <property type="entry name" value="Xyl_isomerase-like_TIM-brl"/>
</dbReference>
<dbReference type="InterPro" id="IPR036237">
    <property type="entry name" value="Xyl_isomerase-like_sf"/>
</dbReference>
<reference evidence="3" key="1">
    <citation type="submission" date="2011-06" db="EMBL/GenBank/DDBJ databases">
        <title>Complete genome sequence of Paenibacillus mucilaginosus KNP414.</title>
        <authorList>
            <person name="Wang J."/>
            <person name="Hu S."/>
            <person name="Hu X."/>
            <person name="Zhang B."/>
            <person name="Dong D."/>
            <person name="Zhang S."/>
            <person name="Zhao K."/>
            <person name="Wu D."/>
        </authorList>
    </citation>
    <scope>NUCLEOTIDE SEQUENCE [LARGE SCALE GENOMIC DNA]</scope>
    <source>
        <strain evidence="3">KNP414</strain>
    </source>
</reference>
<protein>
    <submittedName>
        <fullName evidence="2">AP endonuclease, family 2</fullName>
    </submittedName>
</protein>
<dbReference type="AlphaFoldDB" id="F8FGR9"/>
<organism evidence="2 3">
    <name type="scientific">Paenibacillus mucilaginosus (strain KNP414)</name>
    <dbReference type="NCBI Taxonomy" id="1036673"/>
    <lineage>
        <taxon>Bacteria</taxon>
        <taxon>Bacillati</taxon>
        <taxon>Bacillota</taxon>
        <taxon>Bacilli</taxon>
        <taxon>Bacillales</taxon>
        <taxon>Paenibacillaceae</taxon>
        <taxon>Paenibacillus</taxon>
    </lineage>
</organism>
<feature type="domain" description="Xylose isomerase-like TIM barrel" evidence="1">
    <location>
        <begin position="29"/>
        <end position="270"/>
    </location>
</feature>
<gene>
    <name evidence="2" type="ordered locus">KNP414_06934</name>
</gene>
<dbReference type="SUPFAM" id="SSF51658">
    <property type="entry name" value="Xylose isomerase-like"/>
    <property type="match status" value="1"/>
</dbReference>
<dbReference type="RefSeq" id="WP_013920588.1">
    <property type="nucleotide sequence ID" value="NC_015690.1"/>
</dbReference>
<dbReference type="PANTHER" id="PTHR12110">
    <property type="entry name" value="HYDROXYPYRUVATE ISOMERASE"/>
    <property type="match status" value="1"/>
</dbReference>
<proteinExistence type="predicted"/>
<dbReference type="GO" id="GO:0004519">
    <property type="term" value="F:endonuclease activity"/>
    <property type="evidence" value="ECO:0007669"/>
    <property type="project" value="UniProtKB-KW"/>
</dbReference>
<dbReference type="PATRIC" id="fig|1036673.3.peg.6468"/>
<dbReference type="EMBL" id="CP002869">
    <property type="protein sequence ID" value="AEI45446.1"/>
    <property type="molecule type" value="Genomic_DNA"/>
</dbReference>
<keyword evidence="2" id="KW-0378">Hydrolase</keyword>
<dbReference type="Proteomes" id="UP000006620">
    <property type="component" value="Chromosome"/>
</dbReference>
<sequence length="281" mass="30557">MNMALSIWSCHTYLQNGQWTNADFIRFVAQETKAAGVELLTYFWKGEELEEVRKALAETRIQVAAVGASNNFSHPDPQRRRVEVDEILAAVHLAETFGARIVRVFAGDRPPEGYAFDEVKAWIVEGLREAAAAAAEKDIVLCLENHGVFAGQAGQVQAILDEVGSPYLRSTFDTGNFLLVGEDPTAALEALGPQVAHVHFKDFVPVDEGYAGRAYTGLTGERFAGRIAGEGMIDLPGLLGRLHQDGYRGWLTVEYEGDDEQKLGAAGSLANLARILEGLPA</sequence>
<name>F8FGR9_PAEMK</name>